<organism evidence="1 2">
    <name type="scientific">Phoenicibacter congonensis</name>
    <dbReference type="NCBI Taxonomy" id="1944646"/>
    <lineage>
        <taxon>Bacteria</taxon>
        <taxon>Bacillati</taxon>
        <taxon>Actinomycetota</taxon>
        <taxon>Coriobacteriia</taxon>
        <taxon>Eggerthellales</taxon>
        <taxon>Eggerthellaceae</taxon>
        <taxon>Phoenicibacter</taxon>
    </lineage>
</organism>
<protein>
    <submittedName>
        <fullName evidence="1">Uncharacterized protein</fullName>
    </submittedName>
</protein>
<evidence type="ECO:0000313" key="1">
    <source>
        <dbReference type="EMBL" id="MDO4842077.1"/>
    </source>
</evidence>
<sequence>MKNKYINHSHLSESEFEHLVRCFANEMPSLQIAAETGLNCNTVNRIVGLIRQRLVDLQKGSVIIPRNLHLESVKFAFRAMAVTPSLNSAREQIRVAILNAEGTIHCEVVSSDTILTIVHLLNGKIKDIPETQDVRKEVVGVLMLLAKEFNGRIDSTGKILEVSSDEECVAQIHDFVRYAKKIFSTRRGINIDNFSLHFSECNYRWNHRNCDLYSLLLKEFESNPL</sequence>
<keyword evidence="2" id="KW-1185">Reference proteome</keyword>
<comment type="caution">
    <text evidence="1">The sequence shown here is derived from an EMBL/GenBank/DDBJ whole genome shotgun (WGS) entry which is preliminary data.</text>
</comment>
<dbReference type="AlphaFoldDB" id="A0AA43RHT8"/>
<reference evidence="1" key="1">
    <citation type="submission" date="2023-07" db="EMBL/GenBank/DDBJ databases">
        <title>Between Cages and Wild: Unraveling the Impact of Captivity on Animal Microbiomes and Antimicrobial Resistance.</title>
        <authorList>
            <person name="Schmartz G.P."/>
            <person name="Rehner J."/>
            <person name="Schuff M.J."/>
            <person name="Becker S.L."/>
            <person name="Kravczyk M."/>
            <person name="Gurevich A."/>
            <person name="Francke R."/>
            <person name="Mueller R."/>
            <person name="Keller V."/>
            <person name="Keller A."/>
        </authorList>
    </citation>
    <scope>NUCLEOTIDE SEQUENCE</scope>
    <source>
        <strain evidence="1">S12M_St_49</strain>
    </source>
</reference>
<name>A0AA43RHT8_9ACTN</name>
<accession>A0AA43RHT8</accession>
<evidence type="ECO:0000313" key="2">
    <source>
        <dbReference type="Proteomes" id="UP001168575"/>
    </source>
</evidence>
<proteinExistence type="predicted"/>
<dbReference type="Proteomes" id="UP001168575">
    <property type="component" value="Unassembled WGS sequence"/>
</dbReference>
<dbReference type="EMBL" id="JAUMVS010000088">
    <property type="protein sequence ID" value="MDO4842077.1"/>
    <property type="molecule type" value="Genomic_DNA"/>
</dbReference>
<gene>
    <name evidence="1" type="ORF">Q3982_05315</name>
</gene>